<dbReference type="InterPro" id="IPR050328">
    <property type="entry name" value="Dev_Immune_Receptor"/>
</dbReference>
<dbReference type="InParanoid" id="K1R6B1"/>
<evidence type="ECO:0000256" key="1">
    <source>
        <dbReference type="ARBA" id="ARBA00022614"/>
    </source>
</evidence>
<sequence length="106" mass="12024">MFVVVCIPTPEFNIVSFNSTLDCLCKSLSEINGADLEGNQISRINNNTFKGLPQLETLDLRSNQISRIDNNTFKGLPQLETLGYKIKWVSTLSMIKIYETKNIYFA</sequence>
<protein>
    <submittedName>
        <fullName evidence="4">Uncharacterized protein</fullName>
    </submittedName>
</protein>
<dbReference type="PANTHER" id="PTHR24373:SF275">
    <property type="entry name" value="TIR DOMAIN-CONTAINING PROTEIN"/>
    <property type="match status" value="1"/>
</dbReference>
<dbReference type="InterPro" id="IPR003591">
    <property type="entry name" value="Leu-rich_rpt_typical-subtyp"/>
</dbReference>
<reference evidence="4" key="1">
    <citation type="journal article" date="2012" name="Nature">
        <title>The oyster genome reveals stress adaptation and complexity of shell formation.</title>
        <authorList>
            <person name="Zhang G."/>
            <person name="Fang X."/>
            <person name="Guo X."/>
            <person name="Li L."/>
            <person name="Luo R."/>
            <person name="Xu F."/>
            <person name="Yang P."/>
            <person name="Zhang L."/>
            <person name="Wang X."/>
            <person name="Qi H."/>
            <person name="Xiong Z."/>
            <person name="Que H."/>
            <person name="Xie Y."/>
            <person name="Holland P.W."/>
            <person name="Paps J."/>
            <person name="Zhu Y."/>
            <person name="Wu F."/>
            <person name="Chen Y."/>
            <person name="Wang J."/>
            <person name="Peng C."/>
            <person name="Meng J."/>
            <person name="Yang L."/>
            <person name="Liu J."/>
            <person name="Wen B."/>
            <person name="Zhang N."/>
            <person name="Huang Z."/>
            <person name="Zhu Q."/>
            <person name="Feng Y."/>
            <person name="Mount A."/>
            <person name="Hedgecock D."/>
            <person name="Xu Z."/>
            <person name="Liu Y."/>
            <person name="Domazet-Loso T."/>
            <person name="Du Y."/>
            <person name="Sun X."/>
            <person name="Zhang S."/>
            <person name="Liu B."/>
            <person name="Cheng P."/>
            <person name="Jiang X."/>
            <person name="Li J."/>
            <person name="Fan D."/>
            <person name="Wang W."/>
            <person name="Fu W."/>
            <person name="Wang T."/>
            <person name="Wang B."/>
            <person name="Zhang J."/>
            <person name="Peng Z."/>
            <person name="Li Y."/>
            <person name="Li N."/>
            <person name="Wang J."/>
            <person name="Chen M."/>
            <person name="He Y."/>
            <person name="Tan F."/>
            <person name="Song X."/>
            <person name="Zheng Q."/>
            <person name="Huang R."/>
            <person name="Yang H."/>
            <person name="Du X."/>
            <person name="Chen L."/>
            <person name="Yang M."/>
            <person name="Gaffney P.M."/>
            <person name="Wang S."/>
            <person name="Luo L."/>
            <person name="She Z."/>
            <person name="Ming Y."/>
            <person name="Huang W."/>
            <person name="Zhang S."/>
            <person name="Huang B."/>
            <person name="Zhang Y."/>
            <person name="Qu T."/>
            <person name="Ni P."/>
            <person name="Miao G."/>
            <person name="Wang J."/>
            <person name="Wang Q."/>
            <person name="Steinberg C.E."/>
            <person name="Wang H."/>
            <person name="Li N."/>
            <person name="Qian L."/>
            <person name="Zhang G."/>
            <person name="Li Y."/>
            <person name="Yang H."/>
            <person name="Liu X."/>
            <person name="Wang J."/>
            <person name="Yin Y."/>
            <person name="Wang J."/>
        </authorList>
    </citation>
    <scope>NUCLEOTIDE SEQUENCE [LARGE SCALE GENOMIC DNA]</scope>
    <source>
        <strain evidence="4">05x7-T-G4-1.051#20</strain>
    </source>
</reference>
<dbReference type="AlphaFoldDB" id="K1R6B1"/>
<evidence type="ECO:0000313" key="4">
    <source>
        <dbReference type="EMBL" id="EKC41333.1"/>
    </source>
</evidence>
<dbReference type="SUPFAM" id="SSF52058">
    <property type="entry name" value="L domain-like"/>
    <property type="match status" value="1"/>
</dbReference>
<evidence type="ECO:0000256" key="3">
    <source>
        <dbReference type="ARBA" id="ARBA00022737"/>
    </source>
</evidence>
<evidence type="ECO:0000256" key="2">
    <source>
        <dbReference type="ARBA" id="ARBA00022729"/>
    </source>
</evidence>
<organism evidence="4">
    <name type="scientific">Magallana gigas</name>
    <name type="common">Pacific oyster</name>
    <name type="synonym">Crassostrea gigas</name>
    <dbReference type="NCBI Taxonomy" id="29159"/>
    <lineage>
        <taxon>Eukaryota</taxon>
        <taxon>Metazoa</taxon>
        <taxon>Spiralia</taxon>
        <taxon>Lophotrochozoa</taxon>
        <taxon>Mollusca</taxon>
        <taxon>Bivalvia</taxon>
        <taxon>Autobranchia</taxon>
        <taxon>Pteriomorphia</taxon>
        <taxon>Ostreida</taxon>
        <taxon>Ostreoidea</taxon>
        <taxon>Ostreidae</taxon>
        <taxon>Magallana</taxon>
    </lineage>
</organism>
<dbReference type="Gene3D" id="3.80.10.10">
    <property type="entry name" value="Ribonuclease Inhibitor"/>
    <property type="match status" value="1"/>
</dbReference>
<dbReference type="InterPro" id="IPR032675">
    <property type="entry name" value="LRR_dom_sf"/>
</dbReference>
<dbReference type="PROSITE" id="PS51450">
    <property type="entry name" value="LRR"/>
    <property type="match status" value="1"/>
</dbReference>
<dbReference type="Pfam" id="PF13855">
    <property type="entry name" value="LRR_8"/>
    <property type="match status" value="1"/>
</dbReference>
<dbReference type="HOGENOM" id="CLU_2225721_0_0_1"/>
<keyword evidence="2" id="KW-0732">Signal</keyword>
<dbReference type="SMART" id="SM00369">
    <property type="entry name" value="LRR_TYP"/>
    <property type="match status" value="2"/>
</dbReference>
<proteinExistence type="predicted"/>
<accession>K1R6B1</accession>
<keyword evidence="1" id="KW-0433">Leucine-rich repeat</keyword>
<dbReference type="PANTHER" id="PTHR24373">
    <property type="entry name" value="SLIT RELATED LEUCINE-RICH REPEAT NEURONAL PROTEIN"/>
    <property type="match status" value="1"/>
</dbReference>
<gene>
    <name evidence="4" type="ORF">CGI_10011071</name>
</gene>
<keyword evidence="3" id="KW-0677">Repeat</keyword>
<dbReference type="InterPro" id="IPR001611">
    <property type="entry name" value="Leu-rich_rpt"/>
</dbReference>
<name>K1R6B1_MAGGI</name>
<dbReference type="EMBL" id="JH816995">
    <property type="protein sequence ID" value="EKC41333.1"/>
    <property type="molecule type" value="Genomic_DNA"/>
</dbReference>